<evidence type="ECO:0008006" key="4">
    <source>
        <dbReference type="Google" id="ProtNLM"/>
    </source>
</evidence>
<gene>
    <name evidence="2" type="ORF">SAMN06309945_2088</name>
</gene>
<name>A0A1T5KBA2_9MICO</name>
<proteinExistence type="predicted"/>
<dbReference type="Proteomes" id="UP000190857">
    <property type="component" value="Unassembled WGS sequence"/>
</dbReference>
<dbReference type="EMBL" id="FUZP01000002">
    <property type="protein sequence ID" value="SKC60924.1"/>
    <property type="molecule type" value="Genomic_DNA"/>
</dbReference>
<keyword evidence="3" id="KW-1185">Reference proteome</keyword>
<sequence length="240" mass="25795">MEVLFDHLARAAAKVGTQRLRSPSATSPSAVYRQLPDDALNQALWQLGELQRATEALSAVIAGEMLTRDEGRADVTLRRIRGLTHASGDTVERLLRVGTVVAETEQAIDAAATFDEAQPLWRERGVADAASSADEEGDTPLGSQPVHLPWAAPVALAVVAGELSAETAGVILRGLAPAVERADVRELQAAAESLVIAATEHTPEWLERQASKICWRLSSPVSVASRVREGREYRLSLVRP</sequence>
<dbReference type="RefSeq" id="WP_079728161.1">
    <property type="nucleotide sequence ID" value="NZ_FUZP01000002.1"/>
</dbReference>
<reference evidence="2 3" key="1">
    <citation type="submission" date="2017-02" db="EMBL/GenBank/DDBJ databases">
        <authorList>
            <person name="Peterson S.W."/>
        </authorList>
    </citation>
    <scope>NUCLEOTIDE SEQUENCE [LARGE SCALE GENOMIC DNA]</scope>
    <source>
        <strain evidence="2 3">VKM Ac-2059</strain>
    </source>
</reference>
<evidence type="ECO:0000256" key="1">
    <source>
        <dbReference type="SAM" id="MobiDB-lite"/>
    </source>
</evidence>
<organism evidence="2 3">
    <name type="scientific">Okibacterium fritillariae</name>
    <dbReference type="NCBI Taxonomy" id="123320"/>
    <lineage>
        <taxon>Bacteria</taxon>
        <taxon>Bacillati</taxon>
        <taxon>Actinomycetota</taxon>
        <taxon>Actinomycetes</taxon>
        <taxon>Micrococcales</taxon>
        <taxon>Microbacteriaceae</taxon>
        <taxon>Okibacterium</taxon>
    </lineage>
</organism>
<accession>A0A1T5KBA2</accession>
<dbReference type="OrthoDB" id="9986842at2"/>
<protein>
    <recommendedName>
        <fullName evidence="4">DUF222 domain-containing protein</fullName>
    </recommendedName>
</protein>
<dbReference type="AlphaFoldDB" id="A0A1T5KBA2"/>
<evidence type="ECO:0000313" key="3">
    <source>
        <dbReference type="Proteomes" id="UP000190857"/>
    </source>
</evidence>
<evidence type="ECO:0000313" key="2">
    <source>
        <dbReference type="EMBL" id="SKC60924.1"/>
    </source>
</evidence>
<feature type="region of interest" description="Disordered" evidence="1">
    <location>
        <begin position="125"/>
        <end position="145"/>
    </location>
</feature>